<accession>A0ABQ6H6C6</accession>
<evidence type="ECO:0008006" key="4">
    <source>
        <dbReference type="Google" id="ProtNLM"/>
    </source>
</evidence>
<protein>
    <recommendedName>
        <fullName evidence="4">MotA/TolQ/ExbB proton channel domain-containing protein</fullName>
    </recommendedName>
</protein>
<feature type="transmembrane region" description="Helical" evidence="1">
    <location>
        <begin position="20"/>
        <end position="45"/>
    </location>
</feature>
<proteinExistence type="predicted"/>
<reference evidence="2 3" key="1">
    <citation type="submission" date="2023-03" db="EMBL/GenBank/DDBJ databases">
        <title>Draft genome sequence of Thalassotalea eurytherma JCM 18482T.</title>
        <authorList>
            <person name="Sawabe T."/>
        </authorList>
    </citation>
    <scope>NUCLEOTIDE SEQUENCE [LARGE SCALE GENOMIC DNA]</scope>
    <source>
        <strain evidence="2 3">JCM 18482</strain>
    </source>
</reference>
<keyword evidence="1" id="KW-0812">Transmembrane</keyword>
<dbReference type="Proteomes" id="UP001157133">
    <property type="component" value="Unassembled WGS sequence"/>
</dbReference>
<organism evidence="2 3">
    <name type="scientific">Thalassotalea eurytherma</name>
    <dbReference type="NCBI Taxonomy" id="1144278"/>
    <lineage>
        <taxon>Bacteria</taxon>
        <taxon>Pseudomonadati</taxon>
        <taxon>Pseudomonadota</taxon>
        <taxon>Gammaproteobacteria</taxon>
        <taxon>Alteromonadales</taxon>
        <taxon>Colwelliaceae</taxon>
        <taxon>Thalassotalea</taxon>
    </lineage>
</organism>
<dbReference type="EMBL" id="BSSU01000022">
    <property type="protein sequence ID" value="GLX83708.1"/>
    <property type="molecule type" value="Genomic_DNA"/>
</dbReference>
<name>A0ABQ6H6C6_9GAMM</name>
<evidence type="ECO:0000313" key="2">
    <source>
        <dbReference type="EMBL" id="GLX83708.1"/>
    </source>
</evidence>
<dbReference type="RefSeq" id="WP_284209192.1">
    <property type="nucleotide sequence ID" value="NZ_BSSU01000022.1"/>
</dbReference>
<sequence length="106" mass="11336">MKLYPYSTVETSHLKSLLLAARLLGGLSYIMLVVSMLIPVFGVLASFAQPMQLGRGMTATIDNLTVASFSAGFAFLIPSLFLLAFSGICAAIVSCEHKYTSTTHSL</sequence>
<keyword evidence="3" id="KW-1185">Reference proteome</keyword>
<gene>
    <name evidence="2" type="ORF">theurythT_31610</name>
</gene>
<comment type="caution">
    <text evidence="2">The sequence shown here is derived from an EMBL/GenBank/DDBJ whole genome shotgun (WGS) entry which is preliminary data.</text>
</comment>
<keyword evidence="1" id="KW-1133">Transmembrane helix</keyword>
<keyword evidence="1" id="KW-0472">Membrane</keyword>
<evidence type="ECO:0000313" key="3">
    <source>
        <dbReference type="Proteomes" id="UP001157133"/>
    </source>
</evidence>
<evidence type="ECO:0000256" key="1">
    <source>
        <dbReference type="SAM" id="Phobius"/>
    </source>
</evidence>
<feature type="transmembrane region" description="Helical" evidence="1">
    <location>
        <begin position="66"/>
        <end position="93"/>
    </location>
</feature>